<dbReference type="NCBIfam" id="TIGR02100">
    <property type="entry name" value="glgX_debranch"/>
    <property type="match status" value="1"/>
</dbReference>
<dbReference type="SUPFAM" id="SSF51011">
    <property type="entry name" value="Glycosyl hydrolase domain"/>
    <property type="match status" value="1"/>
</dbReference>
<dbReference type="InterPro" id="IPR048650">
    <property type="entry name" value="ISOA1-3-like_C"/>
</dbReference>
<feature type="domain" description="Glycosyl hydrolase family 13 catalytic" evidence="5">
    <location>
        <begin position="157"/>
        <end position="568"/>
    </location>
</feature>
<dbReference type="InterPro" id="IPR044505">
    <property type="entry name" value="GlgX_Isoamylase_N_E_set"/>
</dbReference>
<dbReference type="Gene3D" id="2.60.40.1180">
    <property type="entry name" value="Golgi alpha-mannosidase II"/>
    <property type="match status" value="1"/>
</dbReference>
<dbReference type="InterPro" id="IPR011837">
    <property type="entry name" value="Glycogen_debranch_GlgX"/>
</dbReference>
<dbReference type="InterPro" id="IPR004193">
    <property type="entry name" value="Glyco_hydro_13_N"/>
</dbReference>
<dbReference type="CDD" id="cd11326">
    <property type="entry name" value="AmyAc_Glg_debranch"/>
    <property type="match status" value="1"/>
</dbReference>
<gene>
    <name evidence="6" type="primary">glgX</name>
    <name evidence="6" type="ORF">MBHS_00510</name>
</gene>
<dbReference type="GO" id="GO:0005980">
    <property type="term" value="P:glycogen catabolic process"/>
    <property type="evidence" value="ECO:0007669"/>
    <property type="project" value="InterPro"/>
</dbReference>
<dbReference type="Gene3D" id="2.60.40.10">
    <property type="entry name" value="Immunoglobulins"/>
    <property type="match status" value="1"/>
</dbReference>
<dbReference type="OrthoDB" id="3236218at2"/>
<organism evidence="6 7">
    <name type="scientific">Candidatus Venteria ishoeyi</name>
    <dbReference type="NCBI Taxonomy" id="1899563"/>
    <lineage>
        <taxon>Bacteria</taxon>
        <taxon>Pseudomonadati</taxon>
        <taxon>Pseudomonadota</taxon>
        <taxon>Gammaproteobacteria</taxon>
        <taxon>Thiotrichales</taxon>
        <taxon>Thiotrichaceae</taxon>
        <taxon>Venteria</taxon>
    </lineage>
</organism>
<evidence type="ECO:0000313" key="7">
    <source>
        <dbReference type="Proteomes" id="UP000236724"/>
    </source>
</evidence>
<dbReference type="EC" id="3.2.1.-" evidence="6"/>
<sequence length="692" mass="79276">MPVYASKTGKRYPLGAVADSNGVNFCIFSRNAEAVELLLYEKAESPTAFQIVCLDPQANRSFFFWHVYVEKLPPGIHYTWRVNGLYEPRAGHRYDSSKELLDPWARAVTDCLWKREEHTECFESYPGMRAIVLPPDTYDWEGDEPLKSPHEDSIIYELHVGGFTRHKSSKVKYPGTFSGIIEKIPYLKSLGITHVELLPIMAFDEQDVPPGAARLGLHNYWGYSTHSFFSPHPTYCKHPKKGKHQQEFRDMVKALHQAGIGVILDVVFNHTAEGGNGGPTINFKGLDNAIFYHLDALDQSIYRDYTGCGNTINCNHPLVTQFIIDSLKYWVQEMHVDGFRFDLASVLVRDENGEPMHNAPATWAIEFSRELAGTYLIAEAWDAAGLYQVGAFPGYRWMEWNGLYRDVLRRFLRGERGLIGELAMRLTGSNDLYQVDGRLPVNSINFITCHDGFTLHDLVSYEYKNNEGNGENNNDGCNHNLSWNCGIEGKTSDQNILTLRNRQIRNAFTLLLLSHGVPMLLAGDEVQRTQKGNNNAYCQDNELSWFDWHQTKKHPGLLHFVQEMTAFRKRHKNLMRRHYLTGQPCPGSGRLDVRWHGYQLNQPLWDDPDAQLLVYTLAAPDEDEEDLHIMINMSDRPIRLSLPRIKNQRWHRAIDTSMESPQDIISKSEQHTWPGLHYQVSAHSIVVMESRV</sequence>
<evidence type="ECO:0000256" key="4">
    <source>
        <dbReference type="ARBA" id="ARBA00023295"/>
    </source>
</evidence>
<dbReference type="Pfam" id="PF02922">
    <property type="entry name" value="CBM_48"/>
    <property type="match status" value="1"/>
</dbReference>
<keyword evidence="4 6" id="KW-0326">Glycosidase</keyword>
<reference evidence="6 7" key="1">
    <citation type="submission" date="2016-10" db="EMBL/GenBank/DDBJ databases">
        <authorList>
            <person name="de Groot N.N."/>
        </authorList>
    </citation>
    <scope>NUCLEOTIDE SEQUENCE [LARGE SCALE GENOMIC DNA]</scope>
    <source>
        <strain evidence="6">MBHS1</strain>
    </source>
</reference>
<dbReference type="SUPFAM" id="SSF81296">
    <property type="entry name" value="E set domains"/>
    <property type="match status" value="1"/>
</dbReference>
<dbReference type="Proteomes" id="UP000236724">
    <property type="component" value="Unassembled WGS sequence"/>
</dbReference>
<dbReference type="InterPro" id="IPR006047">
    <property type="entry name" value="GH13_cat_dom"/>
</dbReference>
<dbReference type="Pfam" id="PF00128">
    <property type="entry name" value="Alpha-amylase"/>
    <property type="match status" value="1"/>
</dbReference>
<dbReference type="Gene3D" id="3.20.20.80">
    <property type="entry name" value="Glycosidases"/>
    <property type="match status" value="1"/>
</dbReference>
<dbReference type="AlphaFoldDB" id="A0A1H6F5J5"/>
<accession>A0A1H6F5J5</accession>
<dbReference type="GO" id="GO:0004135">
    <property type="term" value="F:amylo-alpha-1,6-glucosidase activity"/>
    <property type="evidence" value="ECO:0007669"/>
    <property type="project" value="InterPro"/>
</dbReference>
<evidence type="ECO:0000256" key="2">
    <source>
        <dbReference type="ARBA" id="ARBA00022801"/>
    </source>
</evidence>
<evidence type="ECO:0000256" key="3">
    <source>
        <dbReference type="ARBA" id="ARBA00022946"/>
    </source>
</evidence>
<dbReference type="Pfam" id="PF21156">
    <property type="entry name" value="ISOA1-3_C"/>
    <property type="match status" value="1"/>
</dbReference>
<dbReference type="PANTHER" id="PTHR43002">
    <property type="entry name" value="GLYCOGEN DEBRANCHING ENZYME"/>
    <property type="match status" value="1"/>
</dbReference>
<name>A0A1H6F5J5_9GAMM</name>
<dbReference type="CDD" id="cd02856">
    <property type="entry name" value="E_set_GDE_Isoamylase_N"/>
    <property type="match status" value="1"/>
</dbReference>
<protein>
    <submittedName>
        <fullName evidence="6">Glycogen debranching enzyme</fullName>
        <ecNumber evidence="6">3.2.1.-</ecNumber>
    </submittedName>
</protein>
<comment type="similarity">
    <text evidence="1">Belongs to the glycosyl hydrolase 13 family.</text>
</comment>
<dbReference type="SUPFAM" id="SSF51445">
    <property type="entry name" value="(Trans)glycosidases"/>
    <property type="match status" value="1"/>
</dbReference>
<keyword evidence="3" id="KW-0809">Transit peptide</keyword>
<evidence type="ECO:0000313" key="6">
    <source>
        <dbReference type="EMBL" id="SEH04661.1"/>
    </source>
</evidence>
<dbReference type="InterPro" id="IPR014756">
    <property type="entry name" value="Ig_E-set"/>
</dbReference>
<dbReference type="GO" id="GO:0019156">
    <property type="term" value="F:isoamylase activity"/>
    <property type="evidence" value="ECO:0007669"/>
    <property type="project" value="UniProtKB-ARBA"/>
</dbReference>
<evidence type="ECO:0000259" key="5">
    <source>
        <dbReference type="SMART" id="SM00642"/>
    </source>
</evidence>
<dbReference type="SMART" id="SM00642">
    <property type="entry name" value="Aamy"/>
    <property type="match status" value="1"/>
</dbReference>
<evidence type="ECO:0000256" key="1">
    <source>
        <dbReference type="ARBA" id="ARBA00008061"/>
    </source>
</evidence>
<dbReference type="RefSeq" id="WP_103918699.1">
    <property type="nucleotide sequence ID" value="NZ_FMSV02000072.1"/>
</dbReference>
<dbReference type="EMBL" id="FMSV02000072">
    <property type="protein sequence ID" value="SEH04661.1"/>
    <property type="molecule type" value="Genomic_DNA"/>
</dbReference>
<dbReference type="InterPro" id="IPR013780">
    <property type="entry name" value="Glyco_hydro_b"/>
</dbReference>
<dbReference type="InterPro" id="IPR017853">
    <property type="entry name" value="GH"/>
</dbReference>
<keyword evidence="2 6" id="KW-0378">Hydrolase</keyword>
<dbReference type="InterPro" id="IPR013783">
    <property type="entry name" value="Ig-like_fold"/>
</dbReference>
<proteinExistence type="inferred from homology"/>
<keyword evidence="7" id="KW-1185">Reference proteome</keyword>